<protein>
    <recommendedName>
        <fullName evidence="3">Sulfotransferase domain-containing protein</fullName>
    </recommendedName>
</protein>
<evidence type="ECO:0000259" key="3">
    <source>
        <dbReference type="Pfam" id="PF00685"/>
    </source>
</evidence>
<evidence type="ECO:0000313" key="5">
    <source>
        <dbReference type="Proteomes" id="UP001186944"/>
    </source>
</evidence>
<comment type="caution">
    <text evidence="4">The sequence shown here is derived from an EMBL/GenBank/DDBJ whole genome shotgun (WGS) entry which is preliminary data.</text>
</comment>
<sequence length="217" mass="24896">MSVTSDQASLIVGKETIKDGDFQFSIETVNGVGMFPFPSTIGSPQRYADIITDVINFESRHDDVILATYPKCVQLYGTWFDYERDMTKGKSENKNILTVHFENLKMDPVTEVRRIADFLEVDISDEVVNEISAKCKFQTLKKANDDLKKPPEELLKNFLSLSKILPNIKVPAIYRKGEVGDWKNHFTVAQNERFDAWFSEEMMTIDQKVISEIMKKP</sequence>
<dbReference type="PANTHER" id="PTHR11783">
    <property type="entry name" value="SULFOTRANSFERASE SULT"/>
    <property type="match status" value="1"/>
</dbReference>
<dbReference type="InterPro" id="IPR000863">
    <property type="entry name" value="Sulfotransferase_dom"/>
</dbReference>
<name>A0AA88YBL7_PINIB</name>
<dbReference type="Proteomes" id="UP001186944">
    <property type="component" value="Unassembled WGS sequence"/>
</dbReference>
<organism evidence="4 5">
    <name type="scientific">Pinctada imbricata</name>
    <name type="common">Atlantic pearl-oyster</name>
    <name type="synonym">Pinctada martensii</name>
    <dbReference type="NCBI Taxonomy" id="66713"/>
    <lineage>
        <taxon>Eukaryota</taxon>
        <taxon>Metazoa</taxon>
        <taxon>Spiralia</taxon>
        <taxon>Lophotrochozoa</taxon>
        <taxon>Mollusca</taxon>
        <taxon>Bivalvia</taxon>
        <taxon>Autobranchia</taxon>
        <taxon>Pteriomorphia</taxon>
        <taxon>Pterioida</taxon>
        <taxon>Pterioidea</taxon>
        <taxon>Pteriidae</taxon>
        <taxon>Pinctada</taxon>
    </lineage>
</organism>
<evidence type="ECO:0000256" key="2">
    <source>
        <dbReference type="ARBA" id="ARBA00022679"/>
    </source>
</evidence>
<evidence type="ECO:0000313" key="4">
    <source>
        <dbReference type="EMBL" id="KAK3101683.1"/>
    </source>
</evidence>
<dbReference type="Gene3D" id="3.40.50.300">
    <property type="entry name" value="P-loop containing nucleotide triphosphate hydrolases"/>
    <property type="match status" value="1"/>
</dbReference>
<feature type="domain" description="Sulfotransferase" evidence="3">
    <location>
        <begin position="75"/>
        <end position="203"/>
    </location>
</feature>
<dbReference type="EMBL" id="VSWD01000005">
    <property type="protein sequence ID" value="KAK3101683.1"/>
    <property type="molecule type" value="Genomic_DNA"/>
</dbReference>
<dbReference type="AlphaFoldDB" id="A0AA88YBL7"/>
<proteinExistence type="inferred from homology"/>
<reference evidence="4" key="1">
    <citation type="submission" date="2019-08" db="EMBL/GenBank/DDBJ databases">
        <title>The improved chromosome-level genome for the pearl oyster Pinctada fucata martensii using PacBio sequencing and Hi-C.</title>
        <authorList>
            <person name="Zheng Z."/>
        </authorList>
    </citation>
    <scope>NUCLEOTIDE SEQUENCE</scope>
    <source>
        <strain evidence="4">ZZ-2019</strain>
        <tissue evidence="4">Adductor muscle</tissue>
    </source>
</reference>
<keyword evidence="2" id="KW-0808">Transferase</keyword>
<dbReference type="InterPro" id="IPR027417">
    <property type="entry name" value="P-loop_NTPase"/>
</dbReference>
<dbReference type="GO" id="GO:0008146">
    <property type="term" value="F:sulfotransferase activity"/>
    <property type="evidence" value="ECO:0007669"/>
    <property type="project" value="InterPro"/>
</dbReference>
<dbReference type="Pfam" id="PF00685">
    <property type="entry name" value="Sulfotransfer_1"/>
    <property type="match status" value="1"/>
</dbReference>
<dbReference type="SUPFAM" id="SSF52540">
    <property type="entry name" value="P-loop containing nucleoside triphosphate hydrolases"/>
    <property type="match status" value="1"/>
</dbReference>
<keyword evidence="5" id="KW-1185">Reference proteome</keyword>
<accession>A0AA88YBL7</accession>
<comment type="similarity">
    <text evidence="1">Belongs to the sulfotransferase 1 family.</text>
</comment>
<evidence type="ECO:0000256" key="1">
    <source>
        <dbReference type="ARBA" id="ARBA00005771"/>
    </source>
</evidence>
<gene>
    <name evidence="4" type="ORF">FSP39_005435</name>
</gene>